<dbReference type="InterPro" id="IPR017853">
    <property type="entry name" value="GH"/>
</dbReference>
<gene>
    <name evidence="6" type="ordered locus">Spirs_3262</name>
</gene>
<dbReference type="SUPFAM" id="SSF51445">
    <property type="entry name" value="(Trans)glycosidases"/>
    <property type="match status" value="1"/>
</dbReference>
<dbReference type="HOGENOM" id="CLU_000631_7_3_12"/>
<dbReference type="STRING" id="573413.Spirs_3262"/>
<evidence type="ECO:0000259" key="3">
    <source>
        <dbReference type="Pfam" id="PF01055"/>
    </source>
</evidence>
<dbReference type="Pfam" id="PF01055">
    <property type="entry name" value="Glyco_hydro_31_2nd"/>
    <property type="match status" value="1"/>
</dbReference>
<dbReference type="InterPro" id="IPR013780">
    <property type="entry name" value="Glyco_hydro_b"/>
</dbReference>
<dbReference type="InterPro" id="IPR011013">
    <property type="entry name" value="Gal_mutarotase_sf_dom"/>
</dbReference>
<sequence length="667" mass="77201">MIKQEKNRLIRRQDKELLCIEPWGKNSLRVRATQSYEILPDDDFALQDSPEETLPVRIEISGKRASIQNGKISCDIYPSGKMCFLNQKGEIILEEYDRNRFKEEDEGFNSALELDPRAFDAHTGTDYYKLTVRFEAVEGEKIYGMGQYQQPFLNHKGCLLELSHRNSQASIPFALSSRGYGFLWNNPAIGRVTFGRNITEWIAESTRQMDYWITAGDSPAEIHEQYMNVTGKPPVMPEYGTGFWQCKMRYQTQEELLNVAREYKKRGLPISVIVADFFHWPHQGDWCFDPEYWPDPEGMVKELKSMGIELMVSIWPTVDKESRNYKRMEEEGLLTRSEKGSRMTQLWDACFADMTNPATRSFVWSELKKNYYDKGIRIFWLDEAEPEFTKYEYSNYRYWRGSDLEIGNLFPKEYAKMAYEGMKLEGQKNIINLIRCAWAGSQKFGALLWSGDIDSSFRALRDQLAAGLNTGLAGIPWWTTDIGGFHGGNIASEEFRECFVRWFQFGTFCPVMRLHGDREPHKEPLGTSGGGLMPSGADNEVWSYGEDVYQICKKYLRIREHLRPYLMRLMEKAHEKGTPVMRPLFYDFPQDDKAWNVDDEYMLGESLIVCPVLYEGRKSRAVYLPGKSSWRDLHTGALYEGGTSFSYDTPLDVIPVFAKKGELPEII</sequence>
<evidence type="ECO:0000259" key="5">
    <source>
        <dbReference type="Pfam" id="PF21365"/>
    </source>
</evidence>
<dbReference type="Gene3D" id="2.60.40.1760">
    <property type="entry name" value="glycosyl hydrolase (family 31)"/>
    <property type="match status" value="1"/>
</dbReference>
<accession>E1RAJ2</accession>
<evidence type="ECO:0000256" key="1">
    <source>
        <dbReference type="ARBA" id="ARBA00007806"/>
    </source>
</evidence>
<dbReference type="InterPro" id="IPR025887">
    <property type="entry name" value="Glyco_hydro_31_N_dom"/>
</dbReference>
<evidence type="ECO:0000313" key="6">
    <source>
        <dbReference type="EMBL" id="ADK82360.1"/>
    </source>
</evidence>
<feature type="domain" description="Glycosyl hydrolase family 31 C-terminal" evidence="5">
    <location>
        <begin position="577"/>
        <end position="662"/>
    </location>
</feature>
<dbReference type="Gene3D" id="3.20.20.80">
    <property type="entry name" value="Glycosidases"/>
    <property type="match status" value="1"/>
</dbReference>
<dbReference type="CDD" id="cd14752">
    <property type="entry name" value="GH31_N"/>
    <property type="match status" value="1"/>
</dbReference>
<dbReference type="KEGG" id="ssm:Spirs_3262"/>
<dbReference type="Pfam" id="PF13802">
    <property type="entry name" value="Gal_mutarotas_2"/>
    <property type="match status" value="1"/>
</dbReference>
<dbReference type="PANTHER" id="PTHR43863">
    <property type="entry name" value="HYDROLASE, PUTATIVE (AFU_ORTHOLOGUE AFUA_1G03140)-RELATED"/>
    <property type="match status" value="1"/>
</dbReference>
<dbReference type="InterPro" id="IPR000322">
    <property type="entry name" value="Glyco_hydro_31_TIM"/>
</dbReference>
<dbReference type="CAZy" id="GH31">
    <property type="family name" value="Glycoside Hydrolase Family 31"/>
</dbReference>
<proteinExistence type="inferred from homology"/>
<protein>
    <submittedName>
        <fullName evidence="6">Glycoside hydrolase family 31</fullName>
    </submittedName>
</protein>
<dbReference type="GO" id="GO:0005975">
    <property type="term" value="P:carbohydrate metabolic process"/>
    <property type="evidence" value="ECO:0007669"/>
    <property type="project" value="InterPro"/>
</dbReference>
<dbReference type="GO" id="GO:0004553">
    <property type="term" value="F:hydrolase activity, hydrolyzing O-glycosyl compounds"/>
    <property type="evidence" value="ECO:0007669"/>
    <property type="project" value="InterPro"/>
</dbReference>
<dbReference type="InterPro" id="IPR048395">
    <property type="entry name" value="Glyco_hydro_31_C"/>
</dbReference>
<dbReference type="Pfam" id="PF21365">
    <property type="entry name" value="Glyco_hydro_31_3rd"/>
    <property type="match status" value="1"/>
</dbReference>
<dbReference type="GO" id="GO:0030246">
    <property type="term" value="F:carbohydrate binding"/>
    <property type="evidence" value="ECO:0007669"/>
    <property type="project" value="InterPro"/>
</dbReference>
<feature type="domain" description="Glycoside hydrolase family 31 TIM barrel" evidence="3">
    <location>
        <begin position="233"/>
        <end position="567"/>
    </location>
</feature>
<dbReference type="Gene3D" id="2.60.40.1180">
    <property type="entry name" value="Golgi alpha-mannosidase II"/>
    <property type="match status" value="1"/>
</dbReference>
<dbReference type="eggNOG" id="COG1501">
    <property type="taxonomic scope" value="Bacteria"/>
</dbReference>
<dbReference type="Proteomes" id="UP000002318">
    <property type="component" value="Chromosome"/>
</dbReference>
<dbReference type="AlphaFoldDB" id="E1RAJ2"/>
<name>E1RAJ2_SEDSS</name>
<dbReference type="SUPFAM" id="SSF74650">
    <property type="entry name" value="Galactose mutarotase-like"/>
    <property type="match status" value="1"/>
</dbReference>
<evidence type="ECO:0000259" key="4">
    <source>
        <dbReference type="Pfam" id="PF13802"/>
    </source>
</evidence>
<dbReference type="RefSeq" id="WP_013255819.1">
    <property type="nucleotide sequence ID" value="NC_014364.1"/>
</dbReference>
<reference evidence="6 7" key="1">
    <citation type="journal article" date="2010" name="Stand. Genomic Sci.">
        <title>Complete genome sequence of Spirochaeta smaragdinae type strain (SEBR 4228).</title>
        <authorList>
            <person name="Mavromatis K."/>
            <person name="Yasawong M."/>
            <person name="Chertkov O."/>
            <person name="Lapidus A."/>
            <person name="Lucas S."/>
            <person name="Nolan M."/>
            <person name="Del Rio T.G."/>
            <person name="Tice H."/>
            <person name="Cheng J.F."/>
            <person name="Pitluck S."/>
            <person name="Liolios K."/>
            <person name="Ivanova N."/>
            <person name="Tapia R."/>
            <person name="Han C."/>
            <person name="Bruce D."/>
            <person name="Goodwin L."/>
            <person name="Pati A."/>
            <person name="Chen A."/>
            <person name="Palaniappan K."/>
            <person name="Land M."/>
            <person name="Hauser L."/>
            <person name="Chang Y.J."/>
            <person name="Jeffries C.D."/>
            <person name="Detter J.C."/>
            <person name="Rohde M."/>
            <person name="Brambilla E."/>
            <person name="Spring S."/>
            <person name="Goker M."/>
            <person name="Sikorski J."/>
            <person name="Woyke T."/>
            <person name="Bristow J."/>
            <person name="Eisen J.A."/>
            <person name="Markowitz V."/>
            <person name="Hugenholtz P."/>
            <person name="Klenk H.P."/>
            <person name="Kyrpides N.C."/>
        </authorList>
    </citation>
    <scope>NUCLEOTIDE SEQUENCE [LARGE SCALE GENOMIC DNA]</scope>
    <source>
        <strain evidence="7">DSM 11293 / JCM 15392 / SEBR 4228</strain>
    </source>
</reference>
<feature type="domain" description="Glycoside hydrolase family 31 N-terminal" evidence="4">
    <location>
        <begin position="20"/>
        <end position="188"/>
    </location>
</feature>
<organism evidence="6 7">
    <name type="scientific">Sediminispirochaeta smaragdinae (strain DSM 11293 / JCM 15392 / SEBR 4228)</name>
    <name type="common">Spirochaeta smaragdinae</name>
    <dbReference type="NCBI Taxonomy" id="573413"/>
    <lineage>
        <taxon>Bacteria</taxon>
        <taxon>Pseudomonadati</taxon>
        <taxon>Spirochaetota</taxon>
        <taxon>Spirochaetia</taxon>
        <taxon>Spirochaetales</taxon>
        <taxon>Spirochaetaceae</taxon>
        <taxon>Sediminispirochaeta</taxon>
    </lineage>
</organism>
<dbReference type="SUPFAM" id="SSF51011">
    <property type="entry name" value="Glycosyl hydrolase domain"/>
    <property type="match status" value="1"/>
</dbReference>
<dbReference type="InterPro" id="IPR051816">
    <property type="entry name" value="Glycosyl_Hydrolase_31"/>
</dbReference>
<keyword evidence="2 6" id="KW-0378">Hydrolase</keyword>
<dbReference type="PANTHER" id="PTHR43863:SF2">
    <property type="entry name" value="MALTASE-GLUCOAMYLASE"/>
    <property type="match status" value="1"/>
</dbReference>
<comment type="similarity">
    <text evidence="1 2">Belongs to the glycosyl hydrolase 31 family.</text>
</comment>
<dbReference type="CDD" id="cd06591">
    <property type="entry name" value="GH31_xylosidase_XylS"/>
    <property type="match status" value="1"/>
</dbReference>
<evidence type="ECO:0000313" key="7">
    <source>
        <dbReference type="Proteomes" id="UP000002318"/>
    </source>
</evidence>
<keyword evidence="2" id="KW-0326">Glycosidase</keyword>
<keyword evidence="7" id="KW-1185">Reference proteome</keyword>
<evidence type="ECO:0000256" key="2">
    <source>
        <dbReference type="RuleBase" id="RU361185"/>
    </source>
</evidence>
<dbReference type="EMBL" id="CP002116">
    <property type="protein sequence ID" value="ADK82360.1"/>
    <property type="molecule type" value="Genomic_DNA"/>
</dbReference>